<dbReference type="EMBL" id="MW000468">
    <property type="protein sequence ID" value="QOL00421.1"/>
    <property type="molecule type" value="Genomic_DNA"/>
</dbReference>
<dbReference type="Pfam" id="PF13531">
    <property type="entry name" value="SBP_bac_11"/>
    <property type="match status" value="1"/>
</dbReference>
<evidence type="ECO:0000256" key="2">
    <source>
        <dbReference type="ARBA" id="ARBA00022723"/>
    </source>
</evidence>
<accession>A0A7L9QC95</accession>
<dbReference type="PANTHER" id="PTHR30632:SF17">
    <property type="entry name" value="MOLYBDATE-BINDING PROTEIN MODA"/>
    <property type="match status" value="1"/>
</dbReference>
<dbReference type="PANTHER" id="PTHR30632">
    <property type="entry name" value="MOLYBDATE-BINDING PERIPLASMIC PROTEIN"/>
    <property type="match status" value="1"/>
</dbReference>
<reference evidence="4" key="1">
    <citation type="submission" date="2020-09" db="EMBL/GenBank/DDBJ databases">
        <title>A new high-throughput screening method to detect antimicrobial volatiles from metagenomic clone libraries.</title>
        <authorList>
            <person name="Stocker F."/>
            <person name="Obermeier M."/>
            <person name="Resch K."/>
            <person name="Berg G."/>
            <person name="Mueller Bogota C.A."/>
        </authorList>
    </citation>
    <scope>NUCLEOTIDE SEQUENCE</scope>
</reference>
<dbReference type="NCBIfam" id="TIGR01256">
    <property type="entry name" value="modA"/>
    <property type="match status" value="1"/>
</dbReference>
<dbReference type="GO" id="GO:0030973">
    <property type="term" value="F:molybdate ion binding"/>
    <property type="evidence" value="ECO:0007669"/>
    <property type="project" value="TreeGrafter"/>
</dbReference>
<keyword evidence="1" id="KW-0500">Molybdenum</keyword>
<gene>
    <name evidence="4" type="primary">modA</name>
</gene>
<keyword evidence="3" id="KW-0732">Signal</keyword>
<name>A0A7L9QC95_9ZZZZ</name>
<dbReference type="InterPro" id="IPR050682">
    <property type="entry name" value="ModA/WtpA"/>
</dbReference>
<proteinExistence type="predicted"/>
<evidence type="ECO:0000256" key="3">
    <source>
        <dbReference type="ARBA" id="ARBA00022729"/>
    </source>
</evidence>
<dbReference type="GO" id="GO:0015689">
    <property type="term" value="P:molybdate ion transport"/>
    <property type="evidence" value="ECO:0007669"/>
    <property type="project" value="InterPro"/>
</dbReference>
<dbReference type="Gene3D" id="3.40.190.10">
    <property type="entry name" value="Periplasmic binding protein-like II"/>
    <property type="match status" value="2"/>
</dbReference>
<protein>
    <submittedName>
        <fullName evidence="4">Molybdate-binding periplasmic protein</fullName>
    </submittedName>
</protein>
<dbReference type="GO" id="GO:0046872">
    <property type="term" value="F:metal ion binding"/>
    <property type="evidence" value="ECO:0007669"/>
    <property type="project" value="UniProtKB-KW"/>
</dbReference>
<dbReference type="AlphaFoldDB" id="A0A7L9QC95"/>
<sequence>MMKRFIVSGILFGLLIAGSAARAQTVTVFAAASLKNALDDVAARWKQDGGETVAASYASSSIVAKQIEQGAPADVFISADEKWMDYLVQKSLVQTPHDLLGNALVLIAGKDNPINVDIHPGFDLAARLGDGRLAVGDPSNVPAGIYAKEALQKLGVWDSVESKLAPAADVRAALFLVSRGEAPFGIVYETDAKVEPSVRIAGAFPEDSHTPIRYPVAIVASSKNPAAGKFIAYLSTKAASAIFTRYGFTVLEGK</sequence>
<dbReference type="InterPro" id="IPR005950">
    <property type="entry name" value="ModA"/>
</dbReference>
<keyword evidence="2" id="KW-0479">Metal-binding</keyword>
<dbReference type="PIRSF" id="PIRSF004846">
    <property type="entry name" value="ModA"/>
    <property type="match status" value="1"/>
</dbReference>
<evidence type="ECO:0000256" key="1">
    <source>
        <dbReference type="ARBA" id="ARBA00022505"/>
    </source>
</evidence>
<evidence type="ECO:0000313" key="4">
    <source>
        <dbReference type="EMBL" id="QOL00421.1"/>
    </source>
</evidence>
<dbReference type="CDD" id="cd13536">
    <property type="entry name" value="PBP2_EcModA"/>
    <property type="match status" value="1"/>
</dbReference>
<dbReference type="NCBIfam" id="NF007958">
    <property type="entry name" value="PRK10677.1"/>
    <property type="match status" value="1"/>
</dbReference>
<organism evidence="4">
    <name type="scientific">uncultured organism</name>
    <dbReference type="NCBI Taxonomy" id="155900"/>
    <lineage>
        <taxon>unclassified sequences</taxon>
        <taxon>environmental samples</taxon>
    </lineage>
</organism>
<dbReference type="FunFam" id="3.40.190.10:FF:000035">
    <property type="entry name" value="Molybdate ABC transporter substrate-binding protein"/>
    <property type="match status" value="1"/>
</dbReference>
<dbReference type="SUPFAM" id="SSF53850">
    <property type="entry name" value="Periplasmic binding protein-like II"/>
    <property type="match status" value="1"/>
</dbReference>